<proteinExistence type="predicted"/>
<protein>
    <submittedName>
        <fullName evidence="2">Uncharacterized protein</fullName>
    </submittedName>
</protein>
<dbReference type="AlphaFoldDB" id="A0A2U1MQT4"/>
<gene>
    <name evidence="2" type="ORF">CTI12_AA348350</name>
</gene>
<feature type="compositionally biased region" description="Polar residues" evidence="1">
    <location>
        <begin position="39"/>
        <end position="54"/>
    </location>
</feature>
<comment type="caution">
    <text evidence="2">The sequence shown here is derived from an EMBL/GenBank/DDBJ whole genome shotgun (WGS) entry which is preliminary data.</text>
</comment>
<reference evidence="2 3" key="1">
    <citation type="journal article" date="2018" name="Mol. Plant">
        <title>The genome of Artemisia annua provides insight into the evolution of Asteraceae family and artemisinin biosynthesis.</title>
        <authorList>
            <person name="Shen Q."/>
            <person name="Zhang L."/>
            <person name="Liao Z."/>
            <person name="Wang S."/>
            <person name="Yan T."/>
            <person name="Shi P."/>
            <person name="Liu M."/>
            <person name="Fu X."/>
            <person name="Pan Q."/>
            <person name="Wang Y."/>
            <person name="Lv Z."/>
            <person name="Lu X."/>
            <person name="Zhang F."/>
            <person name="Jiang W."/>
            <person name="Ma Y."/>
            <person name="Chen M."/>
            <person name="Hao X."/>
            <person name="Li L."/>
            <person name="Tang Y."/>
            <person name="Lv G."/>
            <person name="Zhou Y."/>
            <person name="Sun X."/>
            <person name="Brodelius P.E."/>
            <person name="Rose J.K.C."/>
            <person name="Tang K."/>
        </authorList>
    </citation>
    <scope>NUCLEOTIDE SEQUENCE [LARGE SCALE GENOMIC DNA]</scope>
    <source>
        <strain evidence="3">cv. Huhao1</strain>
        <tissue evidence="2">Leaf</tissue>
    </source>
</reference>
<accession>A0A2U1MQT4</accession>
<name>A0A2U1MQT4_ARTAN</name>
<keyword evidence="3" id="KW-1185">Reference proteome</keyword>
<dbReference type="EMBL" id="PKPP01004603">
    <property type="protein sequence ID" value="PWA63600.1"/>
    <property type="molecule type" value="Genomic_DNA"/>
</dbReference>
<feature type="region of interest" description="Disordered" evidence="1">
    <location>
        <begin position="39"/>
        <end position="104"/>
    </location>
</feature>
<dbReference type="Proteomes" id="UP000245207">
    <property type="component" value="Unassembled WGS sequence"/>
</dbReference>
<evidence type="ECO:0000313" key="2">
    <source>
        <dbReference type="EMBL" id="PWA63600.1"/>
    </source>
</evidence>
<evidence type="ECO:0000256" key="1">
    <source>
        <dbReference type="SAM" id="MobiDB-lite"/>
    </source>
</evidence>
<evidence type="ECO:0000313" key="3">
    <source>
        <dbReference type="Proteomes" id="UP000245207"/>
    </source>
</evidence>
<organism evidence="2 3">
    <name type="scientific">Artemisia annua</name>
    <name type="common">Sweet wormwood</name>
    <dbReference type="NCBI Taxonomy" id="35608"/>
    <lineage>
        <taxon>Eukaryota</taxon>
        <taxon>Viridiplantae</taxon>
        <taxon>Streptophyta</taxon>
        <taxon>Embryophyta</taxon>
        <taxon>Tracheophyta</taxon>
        <taxon>Spermatophyta</taxon>
        <taxon>Magnoliopsida</taxon>
        <taxon>eudicotyledons</taxon>
        <taxon>Gunneridae</taxon>
        <taxon>Pentapetalae</taxon>
        <taxon>asterids</taxon>
        <taxon>campanulids</taxon>
        <taxon>Asterales</taxon>
        <taxon>Asteraceae</taxon>
        <taxon>Asteroideae</taxon>
        <taxon>Anthemideae</taxon>
        <taxon>Artemisiinae</taxon>
        <taxon>Artemisia</taxon>
    </lineage>
</organism>
<feature type="compositionally biased region" description="Polar residues" evidence="1">
    <location>
        <begin position="62"/>
        <end position="89"/>
    </location>
</feature>
<sequence>MCFMRHTQVGPYDFPSHSEVTGLANDGSKTTGTPTACTNSSIFGSKSTGNSTGNFDKVTEATGMSNKSTSGSRSPFNTPPSSAMQSQKFGTHGDTSKSSGNGNVAANSVANVAASVKPVSYARATPNDPKHPFLLC</sequence>